<evidence type="ECO:0000313" key="2">
    <source>
        <dbReference type="EMBL" id="OHT15296.1"/>
    </source>
</evidence>
<keyword evidence="3" id="KW-1185">Reference proteome</keyword>
<name>A0A1J4KWP6_9EUKA</name>
<dbReference type="AlphaFoldDB" id="A0A1J4KWP6"/>
<gene>
    <name evidence="2" type="ORF">TRFO_14199</name>
</gene>
<dbReference type="GeneID" id="94832373"/>
<proteinExistence type="predicted"/>
<keyword evidence="1" id="KW-0472">Membrane</keyword>
<feature type="transmembrane region" description="Helical" evidence="1">
    <location>
        <begin position="1035"/>
        <end position="1061"/>
    </location>
</feature>
<dbReference type="Proteomes" id="UP000179807">
    <property type="component" value="Unassembled WGS sequence"/>
</dbReference>
<dbReference type="VEuPathDB" id="TrichDB:TRFO_14199"/>
<accession>A0A1J4KWP6</accession>
<reference evidence="2" key="1">
    <citation type="submission" date="2016-10" db="EMBL/GenBank/DDBJ databases">
        <authorList>
            <person name="Benchimol M."/>
            <person name="Almeida L.G."/>
            <person name="Vasconcelos A.T."/>
            <person name="Perreira-Neves A."/>
            <person name="Rosa I.A."/>
            <person name="Tasca T."/>
            <person name="Bogo M.R."/>
            <person name="de Souza W."/>
        </authorList>
    </citation>
    <scope>NUCLEOTIDE SEQUENCE [LARGE SCALE GENOMIC DNA]</scope>
    <source>
        <strain evidence="2">K</strain>
    </source>
</reference>
<comment type="caution">
    <text evidence="2">The sequence shown here is derived from an EMBL/GenBank/DDBJ whole genome shotgun (WGS) entry which is preliminary data.</text>
</comment>
<evidence type="ECO:0000313" key="3">
    <source>
        <dbReference type="Proteomes" id="UP000179807"/>
    </source>
</evidence>
<evidence type="ECO:0000256" key="1">
    <source>
        <dbReference type="SAM" id="Phobius"/>
    </source>
</evidence>
<keyword evidence="1" id="KW-0812">Transmembrane</keyword>
<dbReference type="EMBL" id="MLAK01000239">
    <property type="protein sequence ID" value="OHT15296.1"/>
    <property type="molecule type" value="Genomic_DNA"/>
</dbReference>
<dbReference type="RefSeq" id="XP_068368432.1">
    <property type="nucleotide sequence ID" value="XM_068497669.1"/>
</dbReference>
<organism evidence="2 3">
    <name type="scientific">Tritrichomonas foetus</name>
    <dbReference type="NCBI Taxonomy" id="1144522"/>
    <lineage>
        <taxon>Eukaryota</taxon>
        <taxon>Metamonada</taxon>
        <taxon>Parabasalia</taxon>
        <taxon>Tritrichomonadida</taxon>
        <taxon>Tritrichomonadidae</taxon>
        <taxon>Tritrichomonas</taxon>
    </lineage>
</organism>
<protein>
    <submittedName>
        <fullName evidence="2">Uncharacterized protein</fullName>
    </submittedName>
</protein>
<sequence>MFFFALFLQETLQHDIYYNSLTTSYATDDAFKTALAAINIAGTTSTVTASISNYITLKASDFPRQAYHEWNGTLENFVTITGASTLGVTIDLSTQSLDRFQLVSFSSLNVKFTGDTYNLTSIQFDESSSLFDFSSFTLTAISISMSYKHVSAFKALNFVRFKLTSSSYSKPSSYPTMTQRLQFPEGNGFSMDVFQACTVNYASETVTINHDGLSCTLNIPSFNYSTSFYFNLKETGKTFSVGGDYNYDEDFPVIFELRSTSNTLTFNEGNYLTSTSRLYFNSGSPTYTVNYHNTHQIREMSIGYNVTFAPTVTVNARTFSWNSNRQCANSLNVECRNLNFGDYDLQCQGDNSVIVTVNSYISFSGSDIRIYGTLRLGNYISIGYYDPKLTVTRLEFFDSPTIYYSVSTSYALSSKLKVTDTVSGTAYISIDGLSYSSNFDGKAQDKDFFYPVVECSDCSGNFELEYNEESYYYFGFTRSTSILRVAQNSGNTILGLIQDRKIQPSSIYYCFPEDKCTGVPSDYTKLSNIDNWKNTYTDFTRNLYFYIYGDASLSLEHLNHSTNYVSIQTNDPATLTLTGTEEPVSRISQLAINLGGKLKFTSDFKVTHIFNLIINGKTIEGANYLHFSDNTYLTLDSLNHLNTFKDTIGNCGYVSISSEEIKKFNFLADGWEVTLTDDASYKVQNIYPAHLYYSPRAEYISDTIEITKATNEIKSLVFYLENSRSYKFPDWSSCTIYPFILNGPAYLHLASQALPLDFNRYNVPQYYDDDTHSPGNCVLYLKHVSNTATFTSVTVKTSVDWSQSIAFYDSDDAGYKGFTTIVFNEPVYIEDGFTFGGSLTPEFKSTLAVRSATLDFSPTPSLITIKDDGRVTVGTNLRNVDFRIESRMGSRFSFEFGSIDKVGAYPIGNSITYAFVDDKKYKLLDAYNNERGRNDPEFTVDYLKDNYEGYSLTLYQSYQSHETLNDLFKFEDDKLNIRSKDVKFEFGSGANWAIYNRFSGNYDSFSSGNYYRSSAIGVNEYLLTIDKIKKTGLSIGAIIGIVVACVVVVVVVIIIIVCCCCKGKKAVGG</sequence>
<keyword evidence="1" id="KW-1133">Transmembrane helix</keyword>